<name>A0ABQ9G5W4_9NEOP</name>
<accession>A0ABQ9G5W4</accession>
<evidence type="ECO:0000256" key="1">
    <source>
        <dbReference type="SAM" id="MobiDB-lite"/>
    </source>
</evidence>
<dbReference type="Proteomes" id="UP001159363">
    <property type="component" value="Chromosome 15"/>
</dbReference>
<proteinExistence type="predicted"/>
<sequence>MARSPLMGYHGCTRQMTIVKHDDIHQGLSSRLTYDHVVQVAIGKIREFSDLYAGLHSRVYTRASHLGSLLVDDRPIINAAKYMVVSGVVWTNRTMVSSNTNTNRTGVLAVVDIGDSLLPAPFLRWLLPRCEVTPFLSELYVIGAHDCQVLSFIGAELPGACHIKCGPMTDVLQRAESLASPGTLGDSWEIPERRGTDAAICESAPASLCAVKSGTDLRDCGLDATQCINRKPTFRHPCNNTNGEIPLDGATKGKLVSRDDRMSQLRPRRHELRLADCQTAASGDGLSCGYLRPLPRSLSFLSCLSPGDEQNDADGRTDAFGFSSVKRIVQKSRSFRSRRNLGGISPWSGSRDTRVKTKMKDKDRVGSGKKFCTLGQNEVNSVPRVQCAKRVYKDKWEGAVLERPKLIPFSFCAQIRSEAPISTTARTPALLVSVLELTIVLLARTTPDTTMYFTAFIIGRYRSHNLRRAGNPNFHGSKTLKSSLRHRSPVRRPVFSTLLRRFPLKLGAFANTGRLSRRHNYVIPSFNTLRSAHVYWHFRQIRSESPVSTTARTPALLVSVLELAIVLLVHTTPDITLIVHPCTAVNINTRASVSRQSGVVRSLVPMGTEAKNSRAEFRELGSATRRRRGQRPPDNCVAVVARLVGLFPSLRRTRGRAAAKILRASTRFPPAWLCTTFEIHVFPPNYKTCVQCAGATVAERLARSPPTKANRVRSPARPPQDFRNEGQCRWAAGFLRDLPFPPAISFRRCSILTSITPIGSQDLAVKRRPNFLTHPNVSGLSPNPPPFTLRQCISPLQPLTNHATTFGRRASFRLGFRVRDENDPVIACHMASAPHTTSPRPGGQNSLLYVLPDELNVKTSRLCAVVAIHPRSRRFPAPQVTLRGWDDTQNILETITPNIQSSQCLVADGLLCRSRALLGYATLSLTHYFVRSNGTGATANRVKSPAESLPDFRMWDPCWTMALVGRFSLGSPVYPALPTRRCSILISTTLISSQDLDVKSHTTIFAHPLKRDKEKHDLGDIDPRDVIPALLHTHLTSPSSALRTQMLRAAPLKLLQRIRTQSECCLLGIPRDTPIYLPAGGSIEKSRTQSIPRAVDEVSHFLIYHSLANRDPLGGGVAQDREGSPVLTPSLPFAPPHPLPPPKPNRRGGVTFAVSAGGGGGKHSQYCLVLPPAPVSYVSIKTPALASDILYPPSLFLPSNTDNHFPSLLQSETLSIVAWTQRGPGYVPGESPSTRFVCESTKHQQWLLEDRDEQVTDQPYPRHVRWATCHFI</sequence>
<reference evidence="2 3" key="1">
    <citation type="submission" date="2023-02" db="EMBL/GenBank/DDBJ databases">
        <title>LHISI_Scaffold_Assembly.</title>
        <authorList>
            <person name="Stuart O.P."/>
            <person name="Cleave R."/>
            <person name="Magrath M.J.L."/>
            <person name="Mikheyev A.S."/>
        </authorList>
    </citation>
    <scope>NUCLEOTIDE SEQUENCE [LARGE SCALE GENOMIC DNA]</scope>
    <source>
        <strain evidence="2">Daus_M_001</strain>
        <tissue evidence="2">Leg muscle</tissue>
    </source>
</reference>
<feature type="region of interest" description="Disordered" evidence="1">
    <location>
        <begin position="703"/>
        <end position="722"/>
    </location>
</feature>
<evidence type="ECO:0000313" key="3">
    <source>
        <dbReference type="Proteomes" id="UP001159363"/>
    </source>
</evidence>
<keyword evidence="3" id="KW-1185">Reference proteome</keyword>
<comment type="caution">
    <text evidence="2">The sequence shown here is derived from an EMBL/GenBank/DDBJ whole genome shotgun (WGS) entry which is preliminary data.</text>
</comment>
<gene>
    <name evidence="2" type="ORF">PR048_032738</name>
</gene>
<organism evidence="2 3">
    <name type="scientific">Dryococelus australis</name>
    <dbReference type="NCBI Taxonomy" id="614101"/>
    <lineage>
        <taxon>Eukaryota</taxon>
        <taxon>Metazoa</taxon>
        <taxon>Ecdysozoa</taxon>
        <taxon>Arthropoda</taxon>
        <taxon>Hexapoda</taxon>
        <taxon>Insecta</taxon>
        <taxon>Pterygota</taxon>
        <taxon>Neoptera</taxon>
        <taxon>Polyneoptera</taxon>
        <taxon>Phasmatodea</taxon>
        <taxon>Verophasmatodea</taxon>
        <taxon>Anareolatae</taxon>
        <taxon>Phasmatidae</taxon>
        <taxon>Eurycanthinae</taxon>
        <taxon>Dryococelus</taxon>
    </lineage>
</organism>
<dbReference type="EMBL" id="JARBHB010000016">
    <property type="protein sequence ID" value="KAJ8866876.1"/>
    <property type="molecule type" value="Genomic_DNA"/>
</dbReference>
<protein>
    <submittedName>
        <fullName evidence="2">Uncharacterized protein</fullName>
    </submittedName>
</protein>
<evidence type="ECO:0000313" key="2">
    <source>
        <dbReference type="EMBL" id="KAJ8866876.1"/>
    </source>
</evidence>